<reference evidence="1 2" key="1">
    <citation type="journal article" date="2022" name="Nat. Plants">
        <title>Genomes of leafy and leafless Platanthera orchids illuminate the evolution of mycoheterotrophy.</title>
        <authorList>
            <person name="Li M.H."/>
            <person name="Liu K.W."/>
            <person name="Li Z."/>
            <person name="Lu H.C."/>
            <person name="Ye Q.L."/>
            <person name="Zhang D."/>
            <person name="Wang J.Y."/>
            <person name="Li Y.F."/>
            <person name="Zhong Z.M."/>
            <person name="Liu X."/>
            <person name="Yu X."/>
            <person name="Liu D.K."/>
            <person name="Tu X.D."/>
            <person name="Liu B."/>
            <person name="Hao Y."/>
            <person name="Liao X.Y."/>
            <person name="Jiang Y.T."/>
            <person name="Sun W.H."/>
            <person name="Chen J."/>
            <person name="Chen Y.Q."/>
            <person name="Ai Y."/>
            <person name="Zhai J.W."/>
            <person name="Wu S.S."/>
            <person name="Zhou Z."/>
            <person name="Hsiao Y.Y."/>
            <person name="Wu W.L."/>
            <person name="Chen Y.Y."/>
            <person name="Lin Y.F."/>
            <person name="Hsu J.L."/>
            <person name="Li C.Y."/>
            <person name="Wang Z.W."/>
            <person name="Zhao X."/>
            <person name="Zhong W.Y."/>
            <person name="Ma X.K."/>
            <person name="Ma L."/>
            <person name="Huang J."/>
            <person name="Chen G.Z."/>
            <person name="Huang M.Z."/>
            <person name="Huang L."/>
            <person name="Peng D.H."/>
            <person name="Luo Y.B."/>
            <person name="Zou S.Q."/>
            <person name="Chen S.P."/>
            <person name="Lan S."/>
            <person name="Tsai W.C."/>
            <person name="Van de Peer Y."/>
            <person name="Liu Z.J."/>
        </authorList>
    </citation>
    <scope>NUCLEOTIDE SEQUENCE [LARGE SCALE GENOMIC DNA]</scope>
    <source>
        <strain evidence="1">Lor288</strain>
    </source>
</reference>
<proteinExistence type="predicted"/>
<sequence length="160" mass="18473">MEQSAMWRTDVVQWTRSWYQVAWLPGDRRAYDFCPANSPHFCKLSSEGRPLLLSRDSMERVLIDRLSGIFPSAEPPFQYLIGSFRRSVDESRRVLSMNDLFVFPKIESAIKQAKRILASYCRIYVGNLDMFAVGKPTTSELLDLISFVHAYIFVIVLNVL</sequence>
<keyword evidence="2" id="KW-1185">Reference proteome</keyword>
<evidence type="ECO:0000313" key="1">
    <source>
        <dbReference type="EMBL" id="KAK8942160.1"/>
    </source>
</evidence>
<dbReference type="Proteomes" id="UP001412067">
    <property type="component" value="Unassembled WGS sequence"/>
</dbReference>
<accession>A0ABR2LJ86</accession>
<name>A0ABR2LJ86_9ASPA</name>
<organism evidence="1 2">
    <name type="scientific">Platanthera guangdongensis</name>
    <dbReference type="NCBI Taxonomy" id="2320717"/>
    <lineage>
        <taxon>Eukaryota</taxon>
        <taxon>Viridiplantae</taxon>
        <taxon>Streptophyta</taxon>
        <taxon>Embryophyta</taxon>
        <taxon>Tracheophyta</taxon>
        <taxon>Spermatophyta</taxon>
        <taxon>Magnoliopsida</taxon>
        <taxon>Liliopsida</taxon>
        <taxon>Asparagales</taxon>
        <taxon>Orchidaceae</taxon>
        <taxon>Orchidoideae</taxon>
        <taxon>Orchideae</taxon>
        <taxon>Orchidinae</taxon>
        <taxon>Platanthera</taxon>
    </lineage>
</organism>
<gene>
    <name evidence="1" type="primary">PUB1</name>
    <name evidence="1" type="ORF">KSP40_PGU016580</name>
</gene>
<evidence type="ECO:0000313" key="2">
    <source>
        <dbReference type="Proteomes" id="UP001412067"/>
    </source>
</evidence>
<protein>
    <submittedName>
        <fullName evidence="1">Ubiquitin conjugation factor E4</fullName>
    </submittedName>
</protein>
<comment type="caution">
    <text evidence="1">The sequence shown here is derived from an EMBL/GenBank/DDBJ whole genome shotgun (WGS) entry which is preliminary data.</text>
</comment>
<dbReference type="EMBL" id="JBBWWR010000019">
    <property type="protein sequence ID" value="KAK8942160.1"/>
    <property type="molecule type" value="Genomic_DNA"/>
</dbReference>